<evidence type="ECO:0000313" key="2">
    <source>
        <dbReference type="Proteomes" id="UP000245168"/>
    </source>
</evidence>
<organism evidence="1 2">
    <name type="scientific">Marinicauda salina</name>
    <dbReference type="NCBI Taxonomy" id="2135793"/>
    <lineage>
        <taxon>Bacteria</taxon>
        <taxon>Pseudomonadati</taxon>
        <taxon>Pseudomonadota</taxon>
        <taxon>Alphaproteobacteria</taxon>
        <taxon>Maricaulales</taxon>
        <taxon>Maricaulaceae</taxon>
        <taxon>Marinicauda</taxon>
    </lineage>
</organism>
<dbReference type="Gene3D" id="3.40.50.300">
    <property type="entry name" value="P-loop containing nucleotide triphosphate hydrolases"/>
    <property type="match status" value="1"/>
</dbReference>
<proteinExistence type="predicted"/>
<dbReference type="Proteomes" id="UP000245168">
    <property type="component" value="Unassembled WGS sequence"/>
</dbReference>
<protein>
    <recommendedName>
        <fullName evidence="3">Sulfotransferase family protein</fullName>
    </recommendedName>
</protein>
<dbReference type="InterPro" id="IPR027417">
    <property type="entry name" value="P-loop_NTPase"/>
</dbReference>
<dbReference type="SUPFAM" id="SSF52540">
    <property type="entry name" value="P-loop containing nucleoside triphosphate hydrolases"/>
    <property type="match status" value="1"/>
</dbReference>
<keyword evidence="2" id="KW-1185">Reference proteome</keyword>
<evidence type="ECO:0008006" key="3">
    <source>
        <dbReference type="Google" id="ProtNLM"/>
    </source>
</evidence>
<comment type="caution">
    <text evidence="1">The sequence shown here is derived from an EMBL/GenBank/DDBJ whole genome shotgun (WGS) entry which is preliminary data.</text>
</comment>
<sequence>MTHFVQLHTRNSLDAFRDAPDNLVFVHIGKCGGASVWDGLQRSQVIEARFSEVGKVHFAKPRRFDAAKLLFLVRNPIERTISAFNWRRKLVVDEAVQKDRFAGEYDVIVKYGSINALAEALYTDAGLDPLADSDFQTIHHLKEDIAHYLADLVGHASRDQIVSVMVTDYLNAYMKRVFGLDDVKRLHENRPNAVANDAELSERARANLRRYLQADYAVIKRLRERGFIDSQEFEMLMR</sequence>
<gene>
    <name evidence="1" type="ORF">DDZ18_03840</name>
</gene>
<dbReference type="OrthoDB" id="7062404at2"/>
<evidence type="ECO:0000313" key="1">
    <source>
        <dbReference type="EMBL" id="PWE18734.1"/>
    </source>
</evidence>
<dbReference type="EMBL" id="QEXV01000001">
    <property type="protein sequence ID" value="PWE18734.1"/>
    <property type="molecule type" value="Genomic_DNA"/>
</dbReference>
<dbReference type="AlphaFoldDB" id="A0A2U2BXN8"/>
<accession>A0A2U2BXN8</accession>
<name>A0A2U2BXN8_9PROT</name>
<dbReference type="RefSeq" id="WP_109252008.1">
    <property type="nucleotide sequence ID" value="NZ_QEXV01000001.1"/>
</dbReference>
<reference evidence="2" key="1">
    <citation type="submission" date="2018-05" db="EMBL/GenBank/DDBJ databases">
        <authorList>
            <person name="Liu B.-T."/>
        </authorList>
    </citation>
    <scope>NUCLEOTIDE SEQUENCE [LARGE SCALE GENOMIC DNA]</scope>
    <source>
        <strain evidence="2">WD6-1</strain>
    </source>
</reference>